<proteinExistence type="predicted"/>
<evidence type="ECO:0000313" key="2">
    <source>
        <dbReference type="Proteomes" id="UP000193781"/>
    </source>
</evidence>
<protein>
    <submittedName>
        <fullName evidence="1">Uncharacterized protein</fullName>
    </submittedName>
</protein>
<dbReference type="Proteomes" id="UP000193781">
    <property type="component" value="Unassembled WGS sequence"/>
</dbReference>
<keyword evidence="2" id="KW-1185">Reference proteome</keyword>
<gene>
    <name evidence="1" type="ORF">AWC17_08605</name>
</gene>
<comment type="caution">
    <text evidence="1">The sequence shown here is derived from an EMBL/GenBank/DDBJ whole genome shotgun (WGS) entry which is preliminary data.</text>
</comment>
<evidence type="ECO:0000313" key="1">
    <source>
        <dbReference type="EMBL" id="ORW19707.1"/>
    </source>
</evidence>
<dbReference type="AlphaFoldDB" id="A0A1X1Z8F2"/>
<dbReference type="EMBL" id="LQPH01000137">
    <property type="protein sequence ID" value="ORW19707.1"/>
    <property type="molecule type" value="Genomic_DNA"/>
</dbReference>
<reference evidence="1 2" key="1">
    <citation type="submission" date="2016-01" db="EMBL/GenBank/DDBJ databases">
        <title>The new phylogeny of the genus Mycobacterium.</title>
        <authorList>
            <person name="Tarcisio F."/>
            <person name="Conor M."/>
            <person name="Antonella G."/>
            <person name="Elisabetta G."/>
            <person name="Giulia F.S."/>
            <person name="Sara T."/>
            <person name="Anna F."/>
            <person name="Clotilde B."/>
            <person name="Roberto B."/>
            <person name="Veronica D.S."/>
            <person name="Fabio R."/>
            <person name="Monica P."/>
            <person name="Olivier J."/>
            <person name="Enrico T."/>
            <person name="Nicola S."/>
        </authorList>
    </citation>
    <scope>NUCLEOTIDE SEQUENCE [LARGE SCALE GENOMIC DNA]</scope>
    <source>
        <strain evidence="1 2">DSM 44803</strain>
    </source>
</reference>
<sequence length="121" mass="13647">MHPNSPTPTEGTTVSDSEYWEQWCGSTVQSEQRIKRHAKIRYVNGIRWITYPDEIKGVKVIVDMPFNASTKSCDQGRHDDCPHRLGGPQEGGVTLKVSLPGFTWRCGCPCHTDPFRAGRLF</sequence>
<accession>A0A1X1Z8F2</accession>
<organism evidence="1 2">
    <name type="scientific">Mycobacterium nebraskense</name>
    <dbReference type="NCBI Taxonomy" id="244292"/>
    <lineage>
        <taxon>Bacteria</taxon>
        <taxon>Bacillati</taxon>
        <taxon>Actinomycetota</taxon>
        <taxon>Actinomycetes</taxon>
        <taxon>Mycobacteriales</taxon>
        <taxon>Mycobacteriaceae</taxon>
        <taxon>Mycobacterium</taxon>
    </lineage>
</organism>
<name>A0A1X1Z8F2_9MYCO</name>